<feature type="transmembrane region" description="Helical" evidence="1">
    <location>
        <begin position="188"/>
        <end position="212"/>
    </location>
</feature>
<protein>
    <submittedName>
        <fullName evidence="2">Uncharacterized protein</fullName>
    </submittedName>
</protein>
<name>A0A812CR18_ACAPH</name>
<organism evidence="2 3">
    <name type="scientific">Acanthosepion pharaonis</name>
    <name type="common">Pharaoh cuttlefish</name>
    <name type="synonym">Sepia pharaonis</name>
    <dbReference type="NCBI Taxonomy" id="158019"/>
    <lineage>
        <taxon>Eukaryota</taxon>
        <taxon>Metazoa</taxon>
        <taxon>Spiralia</taxon>
        <taxon>Lophotrochozoa</taxon>
        <taxon>Mollusca</taxon>
        <taxon>Cephalopoda</taxon>
        <taxon>Coleoidea</taxon>
        <taxon>Decapodiformes</taxon>
        <taxon>Sepiida</taxon>
        <taxon>Sepiina</taxon>
        <taxon>Sepiidae</taxon>
        <taxon>Acanthosepion</taxon>
    </lineage>
</organism>
<dbReference type="Proteomes" id="UP000597762">
    <property type="component" value="Unassembled WGS sequence"/>
</dbReference>
<keyword evidence="1" id="KW-0812">Transmembrane</keyword>
<keyword evidence="1" id="KW-0472">Membrane</keyword>
<reference evidence="2" key="1">
    <citation type="submission" date="2021-01" db="EMBL/GenBank/DDBJ databases">
        <authorList>
            <person name="Li R."/>
            <person name="Bekaert M."/>
        </authorList>
    </citation>
    <scope>NUCLEOTIDE SEQUENCE</scope>
    <source>
        <strain evidence="2">Farmed</strain>
    </source>
</reference>
<feature type="transmembrane region" description="Helical" evidence="1">
    <location>
        <begin position="243"/>
        <end position="263"/>
    </location>
</feature>
<dbReference type="AlphaFoldDB" id="A0A812CR18"/>
<keyword evidence="1" id="KW-1133">Transmembrane helix</keyword>
<accession>A0A812CR18</accession>
<evidence type="ECO:0000313" key="3">
    <source>
        <dbReference type="Proteomes" id="UP000597762"/>
    </source>
</evidence>
<gene>
    <name evidence="2" type="ORF">SPHA_38506</name>
</gene>
<dbReference type="EMBL" id="CAHIKZ030001749">
    <property type="protein sequence ID" value="CAE1273893.1"/>
    <property type="molecule type" value="Genomic_DNA"/>
</dbReference>
<comment type="caution">
    <text evidence="2">The sequence shown here is derived from an EMBL/GenBank/DDBJ whole genome shotgun (WGS) entry which is preliminary data.</text>
</comment>
<sequence length="270" mass="31077">MSGHVGILTPTLRCKCVHLKRHGFRFQNSSSTNPTPVLPLFASDPPPTRLAVVAASFPNLDSQRCPSQSSDGTDIDRKMGFRNWEKDRKTVSLRTESLRTQKLTSPTRTSRHQWILKFLPPPFFLHPHNRRRSIVFFVANYNTPVPFCLVSPPHLHLTSHKSCWLCHNHGTNPKGVGWHRRLTEKGSLLIFPASFPFVHLLLTASFFLASFFRAARPPFFPRNVVSIHLLIYWRNFNNESADFAVLVFIDGRFYFLFVHSFFLPSSFDPF</sequence>
<proteinExistence type="predicted"/>
<evidence type="ECO:0000256" key="1">
    <source>
        <dbReference type="SAM" id="Phobius"/>
    </source>
</evidence>
<evidence type="ECO:0000313" key="2">
    <source>
        <dbReference type="EMBL" id="CAE1273893.1"/>
    </source>
</evidence>
<keyword evidence="3" id="KW-1185">Reference proteome</keyword>